<evidence type="ECO:0000259" key="12">
    <source>
        <dbReference type="PROSITE" id="PS50990"/>
    </source>
</evidence>
<feature type="domain" description="ABC transporter" evidence="10">
    <location>
        <begin position="478"/>
        <end position="681"/>
    </location>
</feature>
<dbReference type="Pfam" id="PF03412">
    <property type="entry name" value="Peptidase_C39"/>
    <property type="match status" value="1"/>
</dbReference>
<dbReference type="CDD" id="cd00267">
    <property type="entry name" value="ABC_ATPase"/>
    <property type="match status" value="1"/>
</dbReference>
<evidence type="ECO:0000256" key="7">
    <source>
        <dbReference type="ARBA" id="ARBA00023136"/>
    </source>
</evidence>
<keyword evidence="5" id="KW-0813">Transport</keyword>
<name>K1YHZ7_9BACT</name>
<dbReference type="InterPro" id="IPR039421">
    <property type="entry name" value="Type_1_exporter"/>
</dbReference>
<dbReference type="InterPro" id="IPR005074">
    <property type="entry name" value="Peptidase_C39"/>
</dbReference>
<evidence type="ECO:0000256" key="5">
    <source>
        <dbReference type="ARBA" id="ARBA00022927"/>
    </source>
</evidence>
<protein>
    <submittedName>
        <fullName evidence="13">Macrolide export ATP-binding/permease MacB</fullName>
    </submittedName>
</protein>
<gene>
    <name evidence="13" type="primary">macB</name>
    <name evidence="13" type="ORF">ACD_80C00136G0003</name>
</gene>
<evidence type="ECO:0000259" key="10">
    <source>
        <dbReference type="PROSITE" id="PS50893"/>
    </source>
</evidence>
<feature type="transmembrane region" description="Helical" evidence="9">
    <location>
        <begin position="284"/>
        <end position="300"/>
    </location>
</feature>
<feature type="domain" description="ABC transmembrane type-1" evidence="11">
    <location>
        <begin position="290"/>
        <end position="448"/>
    </location>
</feature>
<dbReference type="Gene3D" id="1.20.1560.10">
    <property type="entry name" value="ABC transporter type 1, transmembrane domain"/>
    <property type="match status" value="1"/>
</dbReference>
<dbReference type="AlphaFoldDB" id="K1YHZ7"/>
<dbReference type="GO" id="GO:0034040">
    <property type="term" value="F:ATPase-coupled lipid transmembrane transporter activity"/>
    <property type="evidence" value="ECO:0007669"/>
    <property type="project" value="TreeGrafter"/>
</dbReference>
<keyword evidence="2 9" id="KW-0812">Transmembrane</keyword>
<dbReference type="GO" id="GO:0043213">
    <property type="term" value="P:bacteriocin transport"/>
    <property type="evidence" value="ECO:0007669"/>
    <property type="project" value="UniProtKB-KW"/>
</dbReference>
<keyword evidence="6 9" id="KW-1133">Transmembrane helix</keyword>
<dbReference type="Pfam" id="PF00005">
    <property type="entry name" value="ABC_tran"/>
    <property type="match status" value="1"/>
</dbReference>
<dbReference type="GO" id="GO:0015031">
    <property type="term" value="P:protein transport"/>
    <property type="evidence" value="ECO:0007669"/>
    <property type="project" value="UniProtKB-KW"/>
</dbReference>
<reference evidence="13" key="1">
    <citation type="journal article" date="2012" name="Science">
        <title>Fermentation, hydrogen, and sulfur metabolism in multiple uncultivated bacterial phyla.</title>
        <authorList>
            <person name="Wrighton K.C."/>
            <person name="Thomas B.C."/>
            <person name="Sharon I."/>
            <person name="Miller C.S."/>
            <person name="Castelle C.J."/>
            <person name="VerBerkmoes N.C."/>
            <person name="Wilkins M.J."/>
            <person name="Hettich R.L."/>
            <person name="Lipton M.S."/>
            <person name="Williams K.H."/>
            <person name="Long P.E."/>
            <person name="Banfield J.F."/>
        </authorList>
    </citation>
    <scope>NUCLEOTIDE SEQUENCE [LARGE SCALE GENOMIC DNA]</scope>
</reference>
<feature type="transmembrane region" description="Helical" evidence="9">
    <location>
        <begin position="206"/>
        <end position="224"/>
    </location>
</feature>
<dbReference type="InterPro" id="IPR027417">
    <property type="entry name" value="P-loop_NTPase"/>
</dbReference>
<dbReference type="PANTHER" id="PTHR24221">
    <property type="entry name" value="ATP-BINDING CASSETTE SUB-FAMILY B"/>
    <property type="match status" value="1"/>
</dbReference>
<dbReference type="Gene3D" id="3.90.70.10">
    <property type="entry name" value="Cysteine proteinases"/>
    <property type="match status" value="1"/>
</dbReference>
<evidence type="ECO:0000259" key="11">
    <source>
        <dbReference type="PROSITE" id="PS50929"/>
    </source>
</evidence>
<dbReference type="GO" id="GO:0005886">
    <property type="term" value="C:plasma membrane"/>
    <property type="evidence" value="ECO:0007669"/>
    <property type="project" value="UniProtKB-SubCell"/>
</dbReference>
<dbReference type="SUPFAM" id="SSF52540">
    <property type="entry name" value="P-loop containing nucleoside triphosphate hydrolases"/>
    <property type="match status" value="1"/>
</dbReference>
<dbReference type="PROSITE" id="PS50990">
    <property type="entry name" value="PEPTIDASE_C39"/>
    <property type="match status" value="1"/>
</dbReference>
<keyword evidence="4 13" id="KW-0067">ATP-binding</keyword>
<dbReference type="EMBL" id="AMFJ01036143">
    <property type="protein sequence ID" value="EKD24989.1"/>
    <property type="molecule type" value="Genomic_DNA"/>
</dbReference>
<dbReference type="PROSITE" id="PS50893">
    <property type="entry name" value="ABC_TRANSPORTER_2"/>
    <property type="match status" value="1"/>
</dbReference>
<dbReference type="InterPro" id="IPR011527">
    <property type="entry name" value="ABC1_TM_dom"/>
</dbReference>
<keyword evidence="3" id="KW-0547">Nucleotide-binding</keyword>
<dbReference type="GO" id="GO:0005524">
    <property type="term" value="F:ATP binding"/>
    <property type="evidence" value="ECO:0007669"/>
    <property type="project" value="UniProtKB-KW"/>
</dbReference>
<keyword evidence="8" id="KW-0080">Bacteriocin transport</keyword>
<dbReference type="Gene3D" id="3.40.50.300">
    <property type="entry name" value="P-loop containing nucleotide triphosphate hydrolases"/>
    <property type="match status" value="1"/>
</dbReference>
<accession>K1YHZ7</accession>
<feature type="transmembrane region" description="Helical" evidence="9">
    <location>
        <begin position="425"/>
        <end position="446"/>
    </location>
</feature>
<dbReference type="InterPro" id="IPR003439">
    <property type="entry name" value="ABC_transporter-like_ATP-bd"/>
</dbReference>
<keyword evidence="5" id="KW-0653">Protein transport</keyword>
<dbReference type="GO" id="GO:0140359">
    <property type="term" value="F:ABC-type transporter activity"/>
    <property type="evidence" value="ECO:0007669"/>
    <property type="project" value="InterPro"/>
</dbReference>
<dbReference type="GO" id="GO:0006508">
    <property type="term" value="P:proteolysis"/>
    <property type="evidence" value="ECO:0007669"/>
    <property type="project" value="InterPro"/>
</dbReference>
<evidence type="ECO:0000256" key="3">
    <source>
        <dbReference type="ARBA" id="ARBA00022741"/>
    </source>
</evidence>
<organism evidence="13">
    <name type="scientific">uncultured bacterium</name>
    <name type="common">gcode 4</name>
    <dbReference type="NCBI Taxonomy" id="1234023"/>
    <lineage>
        <taxon>Bacteria</taxon>
        <taxon>environmental samples</taxon>
    </lineage>
</organism>
<proteinExistence type="predicted"/>
<feature type="transmembrane region" description="Helical" evidence="9">
    <location>
        <begin position="174"/>
        <end position="194"/>
    </location>
</feature>
<dbReference type="InterPro" id="IPR003593">
    <property type="entry name" value="AAA+_ATPase"/>
</dbReference>
<dbReference type="SMART" id="SM00382">
    <property type="entry name" value="AAA"/>
    <property type="match status" value="1"/>
</dbReference>
<comment type="subcellular location">
    <subcellularLocation>
        <location evidence="1">Cell membrane</location>
        <topology evidence="1">Multi-pass membrane protein</topology>
    </subcellularLocation>
</comment>
<evidence type="ECO:0000256" key="4">
    <source>
        <dbReference type="ARBA" id="ARBA00022840"/>
    </source>
</evidence>
<evidence type="ECO:0000256" key="8">
    <source>
        <dbReference type="ARBA" id="ARBA00043264"/>
    </source>
</evidence>
<evidence type="ECO:0000313" key="13">
    <source>
        <dbReference type="EMBL" id="EKD24989.1"/>
    </source>
</evidence>
<evidence type="ECO:0000256" key="1">
    <source>
        <dbReference type="ARBA" id="ARBA00004651"/>
    </source>
</evidence>
<dbReference type="GO" id="GO:0016887">
    <property type="term" value="F:ATP hydrolysis activity"/>
    <property type="evidence" value="ECO:0007669"/>
    <property type="project" value="InterPro"/>
</dbReference>
<feature type="domain" description="Peptidase C39" evidence="12">
    <location>
        <begin position="13"/>
        <end position="137"/>
    </location>
</feature>
<dbReference type="GO" id="GO:0008233">
    <property type="term" value="F:peptidase activity"/>
    <property type="evidence" value="ECO:0007669"/>
    <property type="project" value="InterPro"/>
</dbReference>
<evidence type="ECO:0000256" key="9">
    <source>
        <dbReference type="SAM" id="Phobius"/>
    </source>
</evidence>
<dbReference type="InterPro" id="IPR036640">
    <property type="entry name" value="ABC1_TM_sf"/>
</dbReference>
<dbReference type="PANTHER" id="PTHR24221:SF654">
    <property type="entry name" value="ATP-BINDING CASSETTE SUB-FAMILY B MEMBER 6"/>
    <property type="match status" value="1"/>
</dbReference>
<feature type="transmembrane region" description="Helical" evidence="9">
    <location>
        <begin position="306"/>
        <end position="324"/>
    </location>
</feature>
<feature type="transmembrane region" description="Helical" evidence="9">
    <location>
        <begin position="391"/>
        <end position="413"/>
    </location>
</feature>
<dbReference type="PROSITE" id="PS50929">
    <property type="entry name" value="ABC_TM1F"/>
    <property type="match status" value="1"/>
</dbReference>
<evidence type="ECO:0000256" key="6">
    <source>
        <dbReference type="ARBA" id="ARBA00022989"/>
    </source>
</evidence>
<keyword evidence="7 9" id="KW-0472">Membrane</keyword>
<comment type="caution">
    <text evidence="13">The sequence shown here is derived from an EMBL/GenBank/DDBJ whole genome shotgun (WGS) entry which is preliminary data.</text>
</comment>
<sequence length="682" mass="77302">MKKEKIMVSHYKQATLLDCGMACVKTIISYYFPKLEHLDSLQFDNNNHQGLSLFDIEDILKSYGIDADSYQIETPSLLNNVSFPYLLVVERASLPHYIVVLDGDSSSLIVSDPANEEIEKISRLELFSQSVGIVLIPQKNENVNSEDRKDIVTISYADKLYHRFLASLGWKRKLAIFFLGLAKISLPIAIAFLLQITMSGLLNIQFSIQLFTLASIILASYLYWQFSILETRLKGKIENNFLNDILSSFYKNQLNDFSLTKNYEYVSSYFWNLLLSATGIMQKFYLKVQLLVFCLLLLLLLKLNIIIFAVTCVSIAILGLYVNFEIRKVVKNQREFIANSSNFSSLVENTIYGLQDIISFQKSSDFIKEFDERLNELLGTKLDSTHITNRLLASTQIFIGLTGSFLLATVNIIRDYAHISEYTNSILILLLLSSILNSLITSWVALKKSQYSFEFIGLEEVGMESNLATIPVSKIEQLSCRNLCKKWDERLVFTKLNFEFNSGELTVITGGNGTGKSSLLNIIQGLSSPTEGDIVLNGMESFSTLEETNILDYLSVYSSEFHVFPGSVSKNINFTLFNKENYESNNLDSLNLNIALSHQIDGKATNISQGQKQKILLMRSLSQEKDIYLFDEPTGNLDRNSTELFLNEVEKLVNEEKIVIVVTHDKDVIARAGKVINMDEFH</sequence>
<evidence type="ECO:0000256" key="2">
    <source>
        <dbReference type="ARBA" id="ARBA00022692"/>
    </source>
</evidence>
<dbReference type="SUPFAM" id="SSF90123">
    <property type="entry name" value="ABC transporter transmembrane region"/>
    <property type="match status" value="1"/>
</dbReference>